<feature type="compositionally biased region" description="Basic residues" evidence="1">
    <location>
        <begin position="1"/>
        <end position="19"/>
    </location>
</feature>
<accession>A0A6J4TGU5</accession>
<dbReference type="AlphaFoldDB" id="A0A6J4TGU5"/>
<name>A0A6J4TGU5_9ACTN</name>
<gene>
    <name evidence="2" type="ORF">AVDCRST_MAG05-3663</name>
</gene>
<organism evidence="2">
    <name type="scientific">uncultured Rubrobacteraceae bacterium</name>
    <dbReference type="NCBI Taxonomy" id="349277"/>
    <lineage>
        <taxon>Bacteria</taxon>
        <taxon>Bacillati</taxon>
        <taxon>Actinomycetota</taxon>
        <taxon>Rubrobacteria</taxon>
        <taxon>Rubrobacterales</taxon>
        <taxon>Rubrobacteraceae</taxon>
        <taxon>environmental samples</taxon>
    </lineage>
</organism>
<evidence type="ECO:0000313" key="2">
    <source>
        <dbReference type="EMBL" id="CAA9521738.1"/>
    </source>
</evidence>
<feature type="region of interest" description="Disordered" evidence="1">
    <location>
        <begin position="1"/>
        <end position="65"/>
    </location>
</feature>
<feature type="non-terminal residue" evidence="2">
    <location>
        <position position="1"/>
    </location>
</feature>
<sequence length="65" mass="7112">EAHTRARRVAVPRHPRGRGLRQQGGAFRARDALYPVLDRGLGPPDLGHHGGRLQARPDEQGGRGM</sequence>
<feature type="compositionally biased region" description="Basic and acidic residues" evidence="1">
    <location>
        <begin position="55"/>
        <end position="65"/>
    </location>
</feature>
<reference evidence="2" key="1">
    <citation type="submission" date="2020-02" db="EMBL/GenBank/DDBJ databases">
        <authorList>
            <person name="Meier V. D."/>
        </authorList>
    </citation>
    <scope>NUCLEOTIDE SEQUENCE</scope>
    <source>
        <strain evidence="2">AVDCRST_MAG05</strain>
    </source>
</reference>
<evidence type="ECO:0000256" key="1">
    <source>
        <dbReference type="SAM" id="MobiDB-lite"/>
    </source>
</evidence>
<feature type="non-terminal residue" evidence="2">
    <location>
        <position position="65"/>
    </location>
</feature>
<proteinExistence type="predicted"/>
<dbReference type="EMBL" id="CADCVM010000406">
    <property type="protein sequence ID" value="CAA9521738.1"/>
    <property type="molecule type" value="Genomic_DNA"/>
</dbReference>
<protein>
    <submittedName>
        <fullName evidence="2">Uncharacterized protein</fullName>
    </submittedName>
</protein>